<dbReference type="PROSITE" id="PS50011">
    <property type="entry name" value="PROTEIN_KINASE_DOM"/>
    <property type="match status" value="1"/>
</dbReference>
<dbReference type="InterPro" id="IPR051681">
    <property type="entry name" value="Ser/Thr_Kinases-Pseudokinases"/>
</dbReference>
<dbReference type="SMART" id="SM00220">
    <property type="entry name" value="S_TKc"/>
    <property type="match status" value="1"/>
</dbReference>
<proteinExistence type="predicted"/>
<sequence>MTNGTIRSYLSMNTATNRVDLLSGIVAGLVYMHELDIVHGDLKGVNILVNERGQASLADFGFSGFSRRAQDDGSLISSVKGGTARYAAPEVQALEVTEGPTRESDIYSLAMVVWEMFTGLEPYYNIRSEGEIYTQVYHYRSRPQRPEQAAGLGLSDELWALVERCWQHDPQDRPTVEYIEGVMQGIRADLGGKVLGEPSEWPLKVPPIPTVSWGGRNVLGSS</sequence>
<dbReference type="Gene3D" id="1.10.510.10">
    <property type="entry name" value="Transferase(Phosphotransferase) domain 1"/>
    <property type="match status" value="1"/>
</dbReference>
<dbReference type="InterPro" id="IPR011009">
    <property type="entry name" value="Kinase-like_dom_sf"/>
</dbReference>
<dbReference type="EMBL" id="KB445805">
    <property type="protein sequence ID" value="EMD33665.1"/>
    <property type="molecule type" value="Genomic_DNA"/>
</dbReference>
<name>M2QNB6_CERS8</name>
<gene>
    <name evidence="2" type="ORF">CERSUDRAFT_159906</name>
</gene>
<dbReference type="OrthoDB" id="4062651at2759"/>
<dbReference type="InterPro" id="IPR008271">
    <property type="entry name" value="Ser/Thr_kinase_AS"/>
</dbReference>
<dbReference type="GO" id="GO:0005524">
    <property type="term" value="F:ATP binding"/>
    <property type="evidence" value="ECO:0007669"/>
    <property type="project" value="InterPro"/>
</dbReference>
<dbReference type="GO" id="GO:0004674">
    <property type="term" value="F:protein serine/threonine kinase activity"/>
    <property type="evidence" value="ECO:0007669"/>
    <property type="project" value="TreeGrafter"/>
</dbReference>
<dbReference type="Proteomes" id="UP000016930">
    <property type="component" value="Unassembled WGS sequence"/>
</dbReference>
<dbReference type="InterPro" id="IPR000719">
    <property type="entry name" value="Prot_kinase_dom"/>
</dbReference>
<dbReference type="PROSITE" id="PS00108">
    <property type="entry name" value="PROTEIN_KINASE_ST"/>
    <property type="match status" value="1"/>
</dbReference>
<keyword evidence="3" id="KW-1185">Reference proteome</keyword>
<evidence type="ECO:0000313" key="3">
    <source>
        <dbReference type="Proteomes" id="UP000016930"/>
    </source>
</evidence>
<organism evidence="2 3">
    <name type="scientific">Ceriporiopsis subvermispora (strain B)</name>
    <name type="common">White-rot fungus</name>
    <name type="synonym">Gelatoporia subvermispora</name>
    <dbReference type="NCBI Taxonomy" id="914234"/>
    <lineage>
        <taxon>Eukaryota</taxon>
        <taxon>Fungi</taxon>
        <taxon>Dikarya</taxon>
        <taxon>Basidiomycota</taxon>
        <taxon>Agaricomycotina</taxon>
        <taxon>Agaricomycetes</taxon>
        <taxon>Polyporales</taxon>
        <taxon>Gelatoporiaceae</taxon>
        <taxon>Gelatoporia</taxon>
    </lineage>
</organism>
<dbReference type="HOGENOM" id="CLU_000288_7_18_1"/>
<accession>M2QNB6</accession>
<dbReference type="Pfam" id="PF00069">
    <property type="entry name" value="Pkinase"/>
    <property type="match status" value="1"/>
</dbReference>
<dbReference type="SUPFAM" id="SSF56112">
    <property type="entry name" value="Protein kinase-like (PK-like)"/>
    <property type="match status" value="1"/>
</dbReference>
<protein>
    <recommendedName>
        <fullName evidence="1">Protein kinase domain-containing protein</fullName>
    </recommendedName>
</protein>
<dbReference type="PANTHER" id="PTHR44329">
    <property type="entry name" value="SERINE/THREONINE-PROTEIN KINASE TNNI3K-RELATED"/>
    <property type="match status" value="1"/>
</dbReference>
<evidence type="ECO:0000259" key="1">
    <source>
        <dbReference type="PROSITE" id="PS50011"/>
    </source>
</evidence>
<dbReference type="STRING" id="914234.M2QNB6"/>
<feature type="domain" description="Protein kinase" evidence="1">
    <location>
        <begin position="1"/>
        <end position="186"/>
    </location>
</feature>
<reference evidence="2 3" key="1">
    <citation type="journal article" date="2012" name="Proc. Natl. Acad. Sci. U.S.A.">
        <title>Comparative genomics of Ceriporiopsis subvermispora and Phanerochaete chrysosporium provide insight into selective ligninolysis.</title>
        <authorList>
            <person name="Fernandez-Fueyo E."/>
            <person name="Ruiz-Duenas F.J."/>
            <person name="Ferreira P."/>
            <person name="Floudas D."/>
            <person name="Hibbett D.S."/>
            <person name="Canessa P."/>
            <person name="Larrondo L.F."/>
            <person name="James T.Y."/>
            <person name="Seelenfreund D."/>
            <person name="Lobos S."/>
            <person name="Polanco R."/>
            <person name="Tello M."/>
            <person name="Honda Y."/>
            <person name="Watanabe T."/>
            <person name="Watanabe T."/>
            <person name="Ryu J.S."/>
            <person name="Kubicek C.P."/>
            <person name="Schmoll M."/>
            <person name="Gaskell J."/>
            <person name="Hammel K.E."/>
            <person name="St John F.J."/>
            <person name="Vanden Wymelenberg A."/>
            <person name="Sabat G."/>
            <person name="Splinter BonDurant S."/>
            <person name="Syed K."/>
            <person name="Yadav J.S."/>
            <person name="Doddapaneni H."/>
            <person name="Subramanian V."/>
            <person name="Lavin J.L."/>
            <person name="Oguiza J.A."/>
            <person name="Perez G."/>
            <person name="Pisabarro A.G."/>
            <person name="Ramirez L."/>
            <person name="Santoyo F."/>
            <person name="Master E."/>
            <person name="Coutinho P.M."/>
            <person name="Henrissat B."/>
            <person name="Lombard V."/>
            <person name="Magnuson J.K."/>
            <person name="Kuees U."/>
            <person name="Hori C."/>
            <person name="Igarashi K."/>
            <person name="Samejima M."/>
            <person name="Held B.W."/>
            <person name="Barry K.W."/>
            <person name="LaButti K.M."/>
            <person name="Lapidus A."/>
            <person name="Lindquist E.A."/>
            <person name="Lucas S.M."/>
            <person name="Riley R."/>
            <person name="Salamov A.A."/>
            <person name="Hoffmeister D."/>
            <person name="Schwenk D."/>
            <person name="Hadar Y."/>
            <person name="Yarden O."/>
            <person name="de Vries R.P."/>
            <person name="Wiebenga A."/>
            <person name="Stenlid J."/>
            <person name="Eastwood D."/>
            <person name="Grigoriev I.V."/>
            <person name="Berka R.M."/>
            <person name="Blanchette R.A."/>
            <person name="Kersten P."/>
            <person name="Martinez A.T."/>
            <person name="Vicuna R."/>
            <person name="Cullen D."/>
        </authorList>
    </citation>
    <scope>NUCLEOTIDE SEQUENCE [LARGE SCALE GENOMIC DNA]</scope>
    <source>
        <strain evidence="2 3">B</strain>
    </source>
</reference>
<evidence type="ECO:0000313" key="2">
    <source>
        <dbReference type="EMBL" id="EMD33665.1"/>
    </source>
</evidence>
<dbReference type="AlphaFoldDB" id="M2QNB6"/>